<dbReference type="GO" id="GO:0005576">
    <property type="term" value="C:extracellular region"/>
    <property type="evidence" value="ECO:0007669"/>
    <property type="project" value="UniProtKB-SubCell"/>
</dbReference>
<dbReference type="RefSeq" id="XP_044274677.1">
    <property type="nucleotide sequence ID" value="XM_044418742.1"/>
</dbReference>
<dbReference type="SMART" id="SM00277">
    <property type="entry name" value="GRAN"/>
    <property type="match status" value="6"/>
</dbReference>
<comment type="similarity">
    <text evidence="2">Belongs to the granulin family.</text>
</comment>
<dbReference type="PROSITE" id="PS00799">
    <property type="entry name" value="GRANULINS"/>
    <property type="match status" value="6"/>
</dbReference>
<dbReference type="RefSeq" id="XP_044274676.1">
    <property type="nucleotide sequence ID" value="XM_044418741.1"/>
</dbReference>
<feature type="signal peptide" evidence="5">
    <location>
        <begin position="1"/>
        <end position="17"/>
    </location>
</feature>
<dbReference type="Proteomes" id="UP000694545">
    <property type="component" value="Unplaced"/>
</dbReference>
<feature type="domain" description="Granulins" evidence="6">
    <location>
        <begin position="169"/>
        <end position="182"/>
    </location>
</feature>
<gene>
    <name evidence="7" type="primary">GRN</name>
</gene>
<reference evidence="7" key="1">
    <citation type="submission" date="2025-08" db="UniProtKB">
        <authorList>
            <consortium name="Ensembl"/>
        </authorList>
    </citation>
    <scope>IDENTIFICATION</scope>
</reference>
<dbReference type="SUPFAM" id="SSF57277">
    <property type="entry name" value="Granulin repeat"/>
    <property type="match status" value="5"/>
</dbReference>
<keyword evidence="5" id="KW-0732">Signal</keyword>
<evidence type="ECO:0000256" key="1">
    <source>
        <dbReference type="ARBA" id="ARBA00004613"/>
    </source>
</evidence>
<organism evidence="7 8">
    <name type="scientific">Varanus komodoensis</name>
    <name type="common">Komodo dragon</name>
    <dbReference type="NCBI Taxonomy" id="61221"/>
    <lineage>
        <taxon>Eukaryota</taxon>
        <taxon>Metazoa</taxon>
        <taxon>Chordata</taxon>
        <taxon>Craniata</taxon>
        <taxon>Vertebrata</taxon>
        <taxon>Euteleostomi</taxon>
        <taxon>Lepidosauria</taxon>
        <taxon>Squamata</taxon>
        <taxon>Bifurcata</taxon>
        <taxon>Unidentata</taxon>
        <taxon>Episquamata</taxon>
        <taxon>Toxicofera</taxon>
        <taxon>Anguimorpha</taxon>
        <taxon>Paleoanguimorpha</taxon>
        <taxon>Varanoidea</taxon>
        <taxon>Varanidae</taxon>
        <taxon>Varanus</taxon>
    </lineage>
</organism>
<feature type="domain" description="Granulins" evidence="6">
    <location>
        <begin position="101"/>
        <end position="114"/>
    </location>
</feature>
<sequence length="527" mass="56583">MWARWMVYIVLGGTTSSLKCPNGHTCEGISTCCKLPEGDEYACCNQPQLMRASQGTLYAESSNKIPGVVCPDGTTCPEEYSCVHTEGSSFACCPWKEATSCADKRHCCPSGSYCSADGQLCLQNEVLTSTKFGAVQCPDGESECPNESTCCPMADGSWGCCPLPEASCCSDGIHCCPHGMRCDLVHAQCSAASGKQPLQEKFPARKQAPVASVPQRNICPDNQSSCLETATCCRLPSSHYGCCPLPNAVCCPDHLHCCPQGTTCDLTHSTCIMTLRQLLPITHLPVDVQTTHEVRCDAEHSCPDGNTCCKKASGTWGCCPLPQAVCCTDGRHCCPEGYTCNSSLGICLKPGHSLPWVRKLPASGPQSRGIRCNDTASCKEGQTCCRGVSGDWSCCQLPKAVCCEDHLHCCPSGYTCNVMAQSCEKQPKPKPLDAGALLAAWFAAASSRDSPCGDQHYCRGEQTCCKAHSGGWACCPYSKGTCCHDRRHCCPPGFYCSRSGFECFRRQPLRWDISIFSPYSAPASPLV</sequence>
<protein>
    <submittedName>
        <fullName evidence="7">Granulin precursor</fullName>
    </submittedName>
</protein>
<dbReference type="InterPro" id="IPR000118">
    <property type="entry name" value="Granulin"/>
</dbReference>
<proteinExistence type="inferred from homology"/>
<dbReference type="FunFam" id="2.10.25.160:FF:000001">
    <property type="entry name" value="Granulin precursor"/>
    <property type="match status" value="2"/>
</dbReference>
<evidence type="ECO:0000256" key="3">
    <source>
        <dbReference type="ARBA" id="ARBA00022525"/>
    </source>
</evidence>
<dbReference type="InterPro" id="IPR037277">
    <property type="entry name" value="Granulin_sf"/>
</dbReference>
<accession>A0A8D2LMW4</accession>
<keyword evidence="4" id="KW-1015">Disulfide bond</keyword>
<evidence type="ECO:0000259" key="6">
    <source>
        <dbReference type="PROSITE" id="PS00799"/>
    </source>
</evidence>
<evidence type="ECO:0000256" key="2">
    <source>
        <dbReference type="ARBA" id="ARBA00010093"/>
    </source>
</evidence>
<feature type="domain" description="Granulins" evidence="6">
    <location>
        <begin position="403"/>
        <end position="416"/>
    </location>
</feature>
<evidence type="ECO:0000256" key="4">
    <source>
        <dbReference type="ARBA" id="ARBA00023157"/>
    </source>
</evidence>
<reference evidence="7" key="2">
    <citation type="submission" date="2025-09" db="UniProtKB">
        <authorList>
            <consortium name="Ensembl"/>
        </authorList>
    </citation>
    <scope>IDENTIFICATION</scope>
</reference>
<dbReference type="Pfam" id="PF00396">
    <property type="entry name" value="Granulin"/>
    <property type="match status" value="6"/>
</dbReference>
<feature type="domain" description="Granulins" evidence="6">
    <location>
        <begin position="483"/>
        <end position="496"/>
    </location>
</feature>
<keyword evidence="3" id="KW-0964">Secreted</keyword>
<evidence type="ECO:0000313" key="8">
    <source>
        <dbReference type="Proteomes" id="UP000694545"/>
    </source>
</evidence>
<dbReference type="InterPro" id="IPR039036">
    <property type="entry name" value="Granulin_fam"/>
</dbReference>
<dbReference type="Gene3D" id="2.10.25.160">
    <property type="entry name" value="Granulin"/>
    <property type="match status" value="6"/>
</dbReference>
<dbReference type="AlphaFoldDB" id="A0A8D2LMW4"/>
<feature type="domain" description="Granulins" evidence="6">
    <location>
        <begin position="327"/>
        <end position="340"/>
    </location>
</feature>
<dbReference type="CTD" id="2896"/>
<feature type="chain" id="PRO_5034223409" evidence="5">
    <location>
        <begin position="18"/>
        <end position="527"/>
    </location>
</feature>
<keyword evidence="8" id="KW-1185">Reference proteome</keyword>
<dbReference type="GeneID" id="123017399"/>
<name>A0A8D2LMW4_VARKO</name>
<evidence type="ECO:0000313" key="7">
    <source>
        <dbReference type="Ensembl" id="ENSVKKP00000024476.1"/>
    </source>
</evidence>
<comment type="subcellular location">
    <subcellularLocation>
        <location evidence="1">Secreted</location>
    </subcellularLocation>
</comment>
<dbReference type="PANTHER" id="PTHR12274">
    <property type="entry name" value="GRANULIN"/>
    <property type="match status" value="1"/>
</dbReference>
<dbReference type="PANTHER" id="PTHR12274:SF3">
    <property type="entry name" value="PROGRANULIN"/>
    <property type="match status" value="1"/>
</dbReference>
<evidence type="ECO:0000256" key="5">
    <source>
        <dbReference type="SAM" id="SignalP"/>
    </source>
</evidence>
<feature type="domain" description="Granulins" evidence="6">
    <location>
        <begin position="251"/>
        <end position="264"/>
    </location>
</feature>
<dbReference type="Ensembl" id="ENSVKKT00000025072.1">
    <property type="protein sequence ID" value="ENSVKKP00000024476.1"/>
    <property type="gene ID" value="ENSVKKG00000016128.1"/>
</dbReference>
<dbReference type="OMA" id="CCPYSSA"/>